<dbReference type="GO" id="GO:0004674">
    <property type="term" value="F:protein serine/threonine kinase activity"/>
    <property type="evidence" value="ECO:0007669"/>
    <property type="project" value="UniProtKB-KW"/>
</dbReference>
<feature type="domain" description="Gnk2-homologous" evidence="18">
    <location>
        <begin position="29"/>
        <end position="131"/>
    </location>
</feature>
<dbReference type="Proteomes" id="UP000077755">
    <property type="component" value="Chromosome 2"/>
</dbReference>
<accession>A0AAF0WI13</accession>
<keyword evidence="4 15" id="KW-0812">Transmembrane</keyword>
<feature type="transmembrane region" description="Helical" evidence="15">
    <location>
        <begin position="258"/>
        <end position="279"/>
    </location>
</feature>
<keyword evidence="10 15" id="KW-1133">Transmembrane helix</keyword>
<organism evidence="19 20">
    <name type="scientific">Daucus carota subsp. sativus</name>
    <name type="common">Carrot</name>
    <dbReference type="NCBI Taxonomy" id="79200"/>
    <lineage>
        <taxon>Eukaryota</taxon>
        <taxon>Viridiplantae</taxon>
        <taxon>Streptophyta</taxon>
        <taxon>Embryophyta</taxon>
        <taxon>Tracheophyta</taxon>
        <taxon>Spermatophyta</taxon>
        <taxon>Magnoliopsida</taxon>
        <taxon>eudicotyledons</taxon>
        <taxon>Gunneridae</taxon>
        <taxon>Pentapetalae</taxon>
        <taxon>asterids</taxon>
        <taxon>campanulids</taxon>
        <taxon>Apiales</taxon>
        <taxon>Apiaceae</taxon>
        <taxon>Apioideae</taxon>
        <taxon>Scandiceae</taxon>
        <taxon>Daucinae</taxon>
        <taxon>Daucus</taxon>
        <taxon>Daucus sect. Daucus</taxon>
    </lineage>
</organism>
<evidence type="ECO:0000256" key="16">
    <source>
        <dbReference type="SAM" id="SignalP"/>
    </source>
</evidence>
<feature type="signal peptide" evidence="16">
    <location>
        <begin position="1"/>
        <end position="28"/>
    </location>
</feature>
<evidence type="ECO:0000256" key="4">
    <source>
        <dbReference type="ARBA" id="ARBA00022692"/>
    </source>
</evidence>
<evidence type="ECO:0000256" key="9">
    <source>
        <dbReference type="ARBA" id="ARBA00022840"/>
    </source>
</evidence>
<keyword evidence="11 15" id="KW-0472">Membrane</keyword>
<dbReference type="Gene3D" id="1.10.510.10">
    <property type="entry name" value="Transferase(Phosphotransferase) domain 1"/>
    <property type="match status" value="1"/>
</dbReference>
<evidence type="ECO:0000259" key="17">
    <source>
        <dbReference type="PROSITE" id="PS50011"/>
    </source>
</evidence>
<protein>
    <submittedName>
        <fullName evidence="19">Uncharacterized protein</fullName>
    </submittedName>
</protein>
<evidence type="ECO:0000256" key="13">
    <source>
        <dbReference type="ARBA" id="ARBA00023180"/>
    </source>
</evidence>
<dbReference type="GO" id="GO:0005524">
    <property type="term" value="F:ATP binding"/>
    <property type="evidence" value="ECO:0007669"/>
    <property type="project" value="UniProtKB-UniRule"/>
</dbReference>
<keyword evidence="9 14" id="KW-0067">ATP-binding</keyword>
<evidence type="ECO:0000313" key="19">
    <source>
        <dbReference type="EMBL" id="WOG89937.1"/>
    </source>
</evidence>
<sequence>MEPLGKVRNIPLLAFFLFLHMILSPSLAEPNQIFCSESEKYTPNSSYEKSLNNLLDLITLYTPKDGYYNSTFGSGGDQVYGQALCRGDVTREVCQDCVANASRAIIKKCGGDKEAILWYEKCQVQYSYSPGFASTYAAKFPDSNEHEERVVDHRDQYKKEVMRLMDSLAKETSGSKSMFRTKKTKSESTTIYGLVQCLRDITKISCDDCLERALGELYDNCGYSQGGTVFSRSCNVRFSVNKFYRETTDGSVKKTRKAVAIACGSTLAIVVLIGCYFFCRSKGMEKIIDDNSSQNVFLHSTGASARFVITDESNIVSGPDLTFLKFAIVKAATEGFSDCHKLGQGGFGTVYKGVLPNGMDIAVKRLSRKSWQGIEEFKNEIILIAKLQHRNLVRLLSCSIEGDEKLLIYEYMSNKSLDRFIFDADKRSQLGWNKRLEIIQGIARGILYLHEDSRLKIIHRDIKPSNVLLDHDMVAKISDFGMAKIFGEDEITGNTKRIVGTYGYMAPEYAMGGQFSVKSDVFSFGVILLEIISGKRNSGFYRTEHAQTLTAYAWQLWNEGRELDIADALLTETCPASEVARYIHIGLLCVQEDPEDRPTMSSVVVLFSSEAIVLPQPGQPAFSVSRKASETAQSSITDISSKHLTDSVLAPR</sequence>
<feature type="chain" id="PRO_5042168059" evidence="16">
    <location>
        <begin position="29"/>
        <end position="652"/>
    </location>
</feature>
<dbReference type="FunFam" id="3.30.200.20:FF:000142">
    <property type="entry name" value="Cysteine-rich receptor-like protein kinase 10"/>
    <property type="match status" value="1"/>
</dbReference>
<evidence type="ECO:0000256" key="3">
    <source>
        <dbReference type="ARBA" id="ARBA00022679"/>
    </source>
</evidence>
<evidence type="ECO:0000256" key="5">
    <source>
        <dbReference type="ARBA" id="ARBA00022729"/>
    </source>
</evidence>
<dbReference type="PROSITE" id="PS00108">
    <property type="entry name" value="PROTEIN_KINASE_ST"/>
    <property type="match status" value="1"/>
</dbReference>
<dbReference type="PANTHER" id="PTHR27002:SF123">
    <property type="entry name" value="CYSTEINE-RICH RECEPTOR-LIKE PROTEIN KINASE 45"/>
    <property type="match status" value="1"/>
</dbReference>
<dbReference type="AlphaFoldDB" id="A0AAF0WI13"/>
<evidence type="ECO:0000259" key="18">
    <source>
        <dbReference type="PROSITE" id="PS51473"/>
    </source>
</evidence>
<dbReference type="InterPro" id="IPR038408">
    <property type="entry name" value="GNK2_sf"/>
</dbReference>
<dbReference type="KEGG" id="dcr:108210163"/>
<evidence type="ECO:0000256" key="1">
    <source>
        <dbReference type="ARBA" id="ARBA00004167"/>
    </source>
</evidence>
<proteinExistence type="predicted"/>
<dbReference type="GO" id="GO:0005886">
    <property type="term" value="C:plasma membrane"/>
    <property type="evidence" value="ECO:0007669"/>
    <property type="project" value="TreeGrafter"/>
</dbReference>
<keyword evidence="6" id="KW-0677">Repeat</keyword>
<feature type="domain" description="Protein kinase" evidence="17">
    <location>
        <begin position="336"/>
        <end position="622"/>
    </location>
</feature>
<comment type="subcellular location">
    <subcellularLocation>
        <location evidence="1">Membrane</location>
        <topology evidence="1">Single-pass membrane protein</topology>
    </subcellularLocation>
</comment>
<keyword evidence="12" id="KW-0675">Receptor</keyword>
<keyword evidence="2" id="KW-0723">Serine/threonine-protein kinase</keyword>
<dbReference type="InterPro" id="IPR017441">
    <property type="entry name" value="Protein_kinase_ATP_BS"/>
</dbReference>
<keyword evidence="3" id="KW-0808">Transferase</keyword>
<dbReference type="PROSITE" id="PS00107">
    <property type="entry name" value="PROTEIN_KINASE_ATP"/>
    <property type="match status" value="1"/>
</dbReference>
<dbReference type="FunFam" id="1.10.510.10:FF:001697">
    <property type="entry name" value="Uncharacterized protein"/>
    <property type="match status" value="1"/>
</dbReference>
<feature type="domain" description="Gnk2-homologous" evidence="18">
    <location>
        <begin position="139"/>
        <end position="243"/>
    </location>
</feature>
<dbReference type="CDD" id="cd23509">
    <property type="entry name" value="Gnk2-like"/>
    <property type="match status" value="2"/>
</dbReference>
<evidence type="ECO:0000256" key="11">
    <source>
        <dbReference type="ARBA" id="ARBA00023136"/>
    </source>
</evidence>
<dbReference type="PROSITE" id="PS50011">
    <property type="entry name" value="PROTEIN_KINASE_DOM"/>
    <property type="match status" value="1"/>
</dbReference>
<keyword evidence="20" id="KW-1185">Reference proteome</keyword>
<dbReference type="PROSITE" id="PS51473">
    <property type="entry name" value="GNK2"/>
    <property type="match status" value="2"/>
</dbReference>
<dbReference type="InterPro" id="IPR008271">
    <property type="entry name" value="Ser/Thr_kinase_AS"/>
</dbReference>
<dbReference type="SUPFAM" id="SSF56112">
    <property type="entry name" value="Protein kinase-like (PK-like)"/>
    <property type="match status" value="1"/>
</dbReference>
<dbReference type="CDD" id="cd14066">
    <property type="entry name" value="STKc_IRAK"/>
    <property type="match status" value="1"/>
</dbReference>
<dbReference type="InterPro" id="IPR000719">
    <property type="entry name" value="Prot_kinase_dom"/>
</dbReference>
<evidence type="ECO:0000256" key="12">
    <source>
        <dbReference type="ARBA" id="ARBA00023170"/>
    </source>
</evidence>
<evidence type="ECO:0000256" key="8">
    <source>
        <dbReference type="ARBA" id="ARBA00022777"/>
    </source>
</evidence>
<dbReference type="Gene3D" id="3.30.430.20">
    <property type="entry name" value="Gnk2 domain, C-X8-C-X2-C motif"/>
    <property type="match status" value="2"/>
</dbReference>
<dbReference type="EMBL" id="CP093344">
    <property type="protein sequence ID" value="WOG89937.1"/>
    <property type="molecule type" value="Genomic_DNA"/>
</dbReference>
<reference evidence="19" key="2">
    <citation type="submission" date="2022-03" db="EMBL/GenBank/DDBJ databases">
        <title>Draft title - Genomic analysis of global carrot germplasm unveils the trajectory of domestication and the origin of high carotenoid orange carrot.</title>
        <authorList>
            <person name="Iorizzo M."/>
            <person name="Ellison S."/>
            <person name="Senalik D."/>
            <person name="Macko-Podgorni A."/>
            <person name="Grzebelus D."/>
            <person name="Bostan H."/>
            <person name="Rolling W."/>
            <person name="Curaba J."/>
            <person name="Simon P."/>
        </authorList>
    </citation>
    <scope>NUCLEOTIDE SEQUENCE</scope>
    <source>
        <tissue evidence="19">Leaf</tissue>
    </source>
</reference>
<evidence type="ECO:0000256" key="6">
    <source>
        <dbReference type="ARBA" id="ARBA00022737"/>
    </source>
</evidence>
<dbReference type="Gene3D" id="3.30.200.20">
    <property type="entry name" value="Phosphorylase Kinase, domain 1"/>
    <property type="match status" value="1"/>
</dbReference>
<dbReference type="PANTHER" id="PTHR27002">
    <property type="entry name" value="RECEPTOR-LIKE SERINE/THREONINE-PROTEIN KINASE SD1-8"/>
    <property type="match status" value="1"/>
</dbReference>
<feature type="binding site" evidence="14">
    <location>
        <position position="364"/>
    </location>
    <ligand>
        <name>ATP</name>
        <dbReference type="ChEBI" id="CHEBI:30616"/>
    </ligand>
</feature>
<evidence type="ECO:0000256" key="2">
    <source>
        <dbReference type="ARBA" id="ARBA00022527"/>
    </source>
</evidence>
<keyword evidence="5 16" id="KW-0732">Signal</keyword>
<evidence type="ECO:0000256" key="15">
    <source>
        <dbReference type="SAM" id="Phobius"/>
    </source>
</evidence>
<gene>
    <name evidence="19" type="ORF">DCAR_0209178</name>
</gene>
<keyword evidence="7 14" id="KW-0547">Nucleotide-binding</keyword>
<reference evidence="19" key="1">
    <citation type="journal article" date="2016" name="Nat. Genet.">
        <title>A high-quality carrot genome assembly provides new insights into carotenoid accumulation and asterid genome evolution.</title>
        <authorList>
            <person name="Iorizzo M."/>
            <person name="Ellison S."/>
            <person name="Senalik D."/>
            <person name="Zeng P."/>
            <person name="Satapoomin P."/>
            <person name="Huang J."/>
            <person name="Bowman M."/>
            <person name="Iovene M."/>
            <person name="Sanseverino W."/>
            <person name="Cavagnaro P."/>
            <person name="Yildiz M."/>
            <person name="Macko-Podgorni A."/>
            <person name="Moranska E."/>
            <person name="Grzebelus E."/>
            <person name="Grzebelus D."/>
            <person name="Ashrafi H."/>
            <person name="Zheng Z."/>
            <person name="Cheng S."/>
            <person name="Spooner D."/>
            <person name="Van Deynze A."/>
            <person name="Simon P."/>
        </authorList>
    </citation>
    <scope>NUCLEOTIDE SEQUENCE</scope>
    <source>
        <tissue evidence="19">Leaf</tissue>
    </source>
</reference>
<dbReference type="InterPro" id="IPR002902">
    <property type="entry name" value="GNK2"/>
</dbReference>
<evidence type="ECO:0000256" key="10">
    <source>
        <dbReference type="ARBA" id="ARBA00022989"/>
    </source>
</evidence>
<dbReference type="InterPro" id="IPR001245">
    <property type="entry name" value="Ser-Thr/Tyr_kinase_cat_dom"/>
</dbReference>
<keyword evidence="13" id="KW-0325">Glycoprotein</keyword>
<dbReference type="Pfam" id="PF01657">
    <property type="entry name" value="Stress-antifung"/>
    <property type="match status" value="2"/>
</dbReference>
<keyword evidence="8" id="KW-0418">Kinase</keyword>
<name>A0AAF0WI13_DAUCS</name>
<dbReference type="InterPro" id="IPR011009">
    <property type="entry name" value="Kinase-like_dom_sf"/>
</dbReference>
<dbReference type="Pfam" id="PF07714">
    <property type="entry name" value="PK_Tyr_Ser-Thr"/>
    <property type="match status" value="1"/>
</dbReference>
<evidence type="ECO:0000256" key="7">
    <source>
        <dbReference type="ARBA" id="ARBA00022741"/>
    </source>
</evidence>
<evidence type="ECO:0000313" key="20">
    <source>
        <dbReference type="Proteomes" id="UP000077755"/>
    </source>
</evidence>
<dbReference type="SMART" id="SM00220">
    <property type="entry name" value="S_TKc"/>
    <property type="match status" value="1"/>
</dbReference>
<evidence type="ECO:0000256" key="14">
    <source>
        <dbReference type="PROSITE-ProRule" id="PRU10141"/>
    </source>
</evidence>